<dbReference type="AlphaFoldDB" id="A0A290Z0R4"/>
<feature type="transmembrane region" description="Helical" evidence="7">
    <location>
        <begin position="281"/>
        <end position="300"/>
    </location>
</feature>
<feature type="domain" description="Major facilitator superfamily (MFS) profile" evidence="8">
    <location>
        <begin position="240"/>
        <end position="450"/>
    </location>
</feature>
<evidence type="ECO:0000313" key="9">
    <source>
        <dbReference type="EMBL" id="ATE52575.1"/>
    </source>
</evidence>
<keyword evidence="5" id="KW-0534">Nitrate assimilation</keyword>
<feature type="transmembrane region" description="Helical" evidence="7">
    <location>
        <begin position="136"/>
        <end position="153"/>
    </location>
</feature>
<evidence type="ECO:0000256" key="6">
    <source>
        <dbReference type="ARBA" id="ARBA00023136"/>
    </source>
</evidence>
<feature type="transmembrane region" description="Helical" evidence="7">
    <location>
        <begin position="44"/>
        <end position="68"/>
    </location>
</feature>
<feature type="transmembrane region" description="Helical" evidence="7">
    <location>
        <begin position="413"/>
        <end position="434"/>
    </location>
</feature>
<dbReference type="GO" id="GO:0015112">
    <property type="term" value="F:nitrate transmembrane transporter activity"/>
    <property type="evidence" value="ECO:0007669"/>
    <property type="project" value="InterPro"/>
</dbReference>
<keyword evidence="3 7" id="KW-0812">Transmembrane</keyword>
<comment type="similarity">
    <text evidence="2">Belongs to the major facilitator superfamily. Nitrate/nitrite porter (TC 2.A.1.8) family.</text>
</comment>
<dbReference type="Proteomes" id="UP000218505">
    <property type="component" value="Chromosome"/>
</dbReference>
<feature type="transmembrane region" description="Helical" evidence="7">
    <location>
        <begin position="110"/>
        <end position="130"/>
    </location>
</feature>
<dbReference type="PANTHER" id="PTHR23515">
    <property type="entry name" value="HIGH-AFFINITY NITRATE TRANSPORTER 2.3"/>
    <property type="match status" value="1"/>
</dbReference>
<accession>A0A290Z0R4</accession>
<gene>
    <name evidence="9" type="ORF">CNX65_04140</name>
</gene>
<keyword evidence="10" id="KW-1185">Reference proteome</keyword>
<feature type="transmembrane region" description="Helical" evidence="7">
    <location>
        <begin position="203"/>
        <end position="225"/>
    </location>
</feature>
<feature type="transmembrane region" description="Helical" evidence="7">
    <location>
        <begin position="337"/>
        <end position="358"/>
    </location>
</feature>
<evidence type="ECO:0000256" key="5">
    <source>
        <dbReference type="ARBA" id="ARBA00023063"/>
    </source>
</evidence>
<dbReference type="InterPro" id="IPR044772">
    <property type="entry name" value="NO3_transporter"/>
</dbReference>
<feature type="transmembrane region" description="Helical" evidence="7">
    <location>
        <begin position="80"/>
        <end position="98"/>
    </location>
</feature>
<proteinExistence type="inferred from homology"/>
<dbReference type="CDD" id="cd17341">
    <property type="entry name" value="MFS_NRT2_like"/>
    <property type="match status" value="1"/>
</dbReference>
<evidence type="ECO:0000259" key="8">
    <source>
        <dbReference type="PROSITE" id="PS50850"/>
    </source>
</evidence>
<evidence type="ECO:0000256" key="3">
    <source>
        <dbReference type="ARBA" id="ARBA00022692"/>
    </source>
</evidence>
<evidence type="ECO:0000313" key="10">
    <source>
        <dbReference type="Proteomes" id="UP000218505"/>
    </source>
</evidence>
<feature type="transmembrane region" description="Helical" evidence="7">
    <location>
        <begin position="246"/>
        <end position="269"/>
    </location>
</feature>
<dbReference type="InterPro" id="IPR036259">
    <property type="entry name" value="MFS_trans_sf"/>
</dbReference>
<feature type="transmembrane region" description="Helical" evidence="7">
    <location>
        <begin position="173"/>
        <end position="197"/>
    </location>
</feature>
<dbReference type="KEGG" id="apre:CNX65_04140"/>
<dbReference type="Pfam" id="PF07690">
    <property type="entry name" value="MFS_1"/>
    <property type="match status" value="1"/>
</dbReference>
<evidence type="ECO:0000256" key="4">
    <source>
        <dbReference type="ARBA" id="ARBA00022989"/>
    </source>
</evidence>
<keyword evidence="4 7" id="KW-1133">Transmembrane helix</keyword>
<reference evidence="9" key="1">
    <citation type="submission" date="2017-09" db="EMBL/GenBank/DDBJ databases">
        <title>Complete Genome Sequence of ansamitocin-producing Bacterium Actinosynnema pretiosum X47.</title>
        <authorList>
            <person name="Cao G."/>
            <person name="Zong G."/>
            <person name="Zhong C."/>
            <person name="Fu J."/>
        </authorList>
    </citation>
    <scope>NUCLEOTIDE SEQUENCE [LARGE SCALE GENOMIC DNA]</scope>
    <source>
        <strain evidence="9">X47</strain>
    </source>
</reference>
<dbReference type="RefSeq" id="WP_096491575.1">
    <property type="nucleotide sequence ID" value="NZ_CP023445.1"/>
</dbReference>
<sequence length="450" mass="48002">MSTVHEDRGAVARSRRGGRWIDRWEPEDPEFWAREGRRVARKNLVFSVLAENLGFTVWSLMSIVVVSLGQVGFAFTVGQTFWLLIVPNLVGAVLRVPYTFAVPRFGGRAWTAFSAGMLLIPCAMLAHAVSTPGTPYWFFLLTAATTGFGGGNFSSSMANISFFYPEGKKGLALGLNAAGGNLGVAMVQLVVPIVITWGTGINLAHAALVWMPFVVVSTACAWLFMDSLTEARPDGTSYRLAMTNRHTWVMSLLYIGTFGSFIGFSFAFPSLIKLSFAEQKGFVALAFLGALIGSVTRPFGGWLADRLGGARVTVGVFVGLALGCAGVLVSVEARSFPLFFGSFIVLFVLTGLGNGSTYRMIPAIFATQVADAASAKRQAAAVVGIAGAVGAFGGVLVNLVFKFSLEGGKTLAPALTAFLGFYALCVVTTWWFYLRRVSFGRAPSLAHAGI</sequence>
<dbReference type="GO" id="GO:0042128">
    <property type="term" value="P:nitrate assimilation"/>
    <property type="evidence" value="ECO:0007669"/>
    <property type="project" value="UniProtKB-KW"/>
</dbReference>
<feature type="transmembrane region" description="Helical" evidence="7">
    <location>
        <begin position="379"/>
        <end position="401"/>
    </location>
</feature>
<dbReference type="InterPro" id="IPR020846">
    <property type="entry name" value="MFS_dom"/>
</dbReference>
<dbReference type="EMBL" id="CP023445">
    <property type="protein sequence ID" value="ATE52575.1"/>
    <property type="molecule type" value="Genomic_DNA"/>
</dbReference>
<evidence type="ECO:0000256" key="2">
    <source>
        <dbReference type="ARBA" id="ARBA00008432"/>
    </source>
</evidence>
<dbReference type="SUPFAM" id="SSF103473">
    <property type="entry name" value="MFS general substrate transporter"/>
    <property type="match status" value="1"/>
</dbReference>
<comment type="subcellular location">
    <subcellularLocation>
        <location evidence="1">Cell membrane</location>
        <topology evidence="1">Multi-pass membrane protein</topology>
    </subcellularLocation>
</comment>
<dbReference type="PROSITE" id="PS50850">
    <property type="entry name" value="MFS"/>
    <property type="match status" value="1"/>
</dbReference>
<protein>
    <submittedName>
        <fullName evidence="9">MFS transporter</fullName>
    </submittedName>
</protein>
<evidence type="ECO:0000256" key="7">
    <source>
        <dbReference type="SAM" id="Phobius"/>
    </source>
</evidence>
<dbReference type="GO" id="GO:0005886">
    <property type="term" value="C:plasma membrane"/>
    <property type="evidence" value="ECO:0007669"/>
    <property type="project" value="UniProtKB-SubCell"/>
</dbReference>
<evidence type="ECO:0000256" key="1">
    <source>
        <dbReference type="ARBA" id="ARBA00004651"/>
    </source>
</evidence>
<organism evidence="9 10">
    <name type="scientific">Actinosynnema pretiosum</name>
    <dbReference type="NCBI Taxonomy" id="42197"/>
    <lineage>
        <taxon>Bacteria</taxon>
        <taxon>Bacillati</taxon>
        <taxon>Actinomycetota</taxon>
        <taxon>Actinomycetes</taxon>
        <taxon>Pseudonocardiales</taxon>
        <taxon>Pseudonocardiaceae</taxon>
        <taxon>Actinosynnema</taxon>
    </lineage>
</organism>
<dbReference type="InterPro" id="IPR011701">
    <property type="entry name" value="MFS"/>
</dbReference>
<name>A0A290Z0R4_9PSEU</name>
<feature type="transmembrane region" description="Helical" evidence="7">
    <location>
        <begin position="312"/>
        <end position="331"/>
    </location>
</feature>
<keyword evidence="6 7" id="KW-0472">Membrane</keyword>
<dbReference type="Gene3D" id="1.20.1250.20">
    <property type="entry name" value="MFS general substrate transporter like domains"/>
    <property type="match status" value="1"/>
</dbReference>